<feature type="region of interest" description="Disordered" evidence="6">
    <location>
        <begin position="1757"/>
        <end position="1781"/>
    </location>
</feature>
<dbReference type="InterPro" id="IPR001031">
    <property type="entry name" value="Thioesterase"/>
</dbReference>
<dbReference type="GO" id="GO:0004312">
    <property type="term" value="F:fatty acid synthase activity"/>
    <property type="evidence" value="ECO:0007669"/>
    <property type="project" value="TreeGrafter"/>
</dbReference>
<proteinExistence type="predicted"/>
<dbReference type="InterPro" id="IPR009081">
    <property type="entry name" value="PP-bd_ACP"/>
</dbReference>
<evidence type="ECO:0008006" key="12">
    <source>
        <dbReference type="Google" id="ProtNLM"/>
    </source>
</evidence>
<dbReference type="VEuPathDB" id="FungiDB:ASPCADRAFT_56260"/>
<dbReference type="InterPro" id="IPR014030">
    <property type="entry name" value="Ketoacyl_synth_N"/>
</dbReference>
<dbReference type="InterPro" id="IPR014031">
    <property type="entry name" value="Ketoacyl_synth_C"/>
</dbReference>
<dbReference type="InterPro" id="IPR018201">
    <property type="entry name" value="Ketoacyl_synth_AS"/>
</dbReference>
<feature type="domain" description="Carrier" evidence="7">
    <location>
        <begin position="1682"/>
        <end position="1756"/>
    </location>
</feature>
<dbReference type="InterPro" id="IPR030918">
    <property type="entry name" value="PT_fungal_PKS"/>
</dbReference>
<evidence type="ECO:0000256" key="4">
    <source>
        <dbReference type="ARBA" id="ARBA00022737"/>
    </source>
</evidence>
<organism evidence="10 11">
    <name type="scientific">Aspergillus carbonarius (strain ITEM 5010)</name>
    <dbReference type="NCBI Taxonomy" id="602072"/>
    <lineage>
        <taxon>Eukaryota</taxon>
        <taxon>Fungi</taxon>
        <taxon>Dikarya</taxon>
        <taxon>Ascomycota</taxon>
        <taxon>Pezizomycotina</taxon>
        <taxon>Eurotiomycetes</taxon>
        <taxon>Eurotiomycetidae</taxon>
        <taxon>Eurotiales</taxon>
        <taxon>Aspergillaceae</taxon>
        <taxon>Aspergillus</taxon>
        <taxon>Aspergillus subgen. Circumdati</taxon>
    </lineage>
</organism>
<dbReference type="Pfam" id="PF00698">
    <property type="entry name" value="Acyl_transf_1"/>
    <property type="match status" value="1"/>
</dbReference>
<dbReference type="Gene3D" id="3.10.129.110">
    <property type="entry name" value="Polyketide synthase dehydratase"/>
    <property type="match status" value="1"/>
</dbReference>
<dbReference type="Pfam" id="PF00975">
    <property type="entry name" value="Thioesterase"/>
    <property type="match status" value="1"/>
</dbReference>
<evidence type="ECO:0000259" key="9">
    <source>
        <dbReference type="PROSITE" id="PS52019"/>
    </source>
</evidence>
<dbReference type="InterPro" id="IPR016036">
    <property type="entry name" value="Malonyl_transacylase_ACP-bd"/>
</dbReference>
<dbReference type="PROSITE" id="PS52019">
    <property type="entry name" value="PKS_MFAS_DH"/>
    <property type="match status" value="1"/>
</dbReference>
<evidence type="ECO:0000256" key="3">
    <source>
        <dbReference type="ARBA" id="ARBA00022679"/>
    </source>
</evidence>
<dbReference type="InterPro" id="IPR036736">
    <property type="entry name" value="ACP-like_sf"/>
</dbReference>
<keyword evidence="4" id="KW-0677">Repeat</keyword>
<dbReference type="FunFam" id="1.10.1200.10:FF:000011">
    <property type="entry name" value="Sterigmatocystin biosynthesis polyketide synthase"/>
    <property type="match status" value="1"/>
</dbReference>
<evidence type="ECO:0000256" key="1">
    <source>
        <dbReference type="ARBA" id="ARBA00022450"/>
    </source>
</evidence>
<dbReference type="SMART" id="SM00827">
    <property type="entry name" value="PKS_AT"/>
    <property type="match status" value="1"/>
</dbReference>
<dbReference type="GO" id="GO:0004315">
    <property type="term" value="F:3-oxoacyl-[acyl-carrier-protein] synthase activity"/>
    <property type="evidence" value="ECO:0007669"/>
    <property type="project" value="InterPro"/>
</dbReference>
<dbReference type="InterPro" id="IPR032088">
    <property type="entry name" value="SAT"/>
</dbReference>
<evidence type="ECO:0000256" key="5">
    <source>
        <dbReference type="PROSITE-ProRule" id="PRU01363"/>
    </source>
</evidence>
<dbReference type="Pfam" id="PF14765">
    <property type="entry name" value="PS-DH"/>
    <property type="match status" value="1"/>
</dbReference>
<dbReference type="OMA" id="INHGWER"/>
<dbReference type="Pfam" id="PF16073">
    <property type="entry name" value="SAT"/>
    <property type="match status" value="1"/>
</dbReference>
<dbReference type="Pfam" id="PF00109">
    <property type="entry name" value="ketoacyl-synt"/>
    <property type="match status" value="1"/>
</dbReference>
<dbReference type="SMART" id="SM00823">
    <property type="entry name" value="PKS_PP"/>
    <property type="match status" value="2"/>
</dbReference>
<dbReference type="Proteomes" id="UP000188318">
    <property type="component" value="Unassembled WGS sequence"/>
</dbReference>
<dbReference type="InterPro" id="IPR006162">
    <property type="entry name" value="Ppantetheine_attach_site"/>
</dbReference>
<dbReference type="InterPro" id="IPR001227">
    <property type="entry name" value="Ac_transferase_dom_sf"/>
</dbReference>
<evidence type="ECO:0000259" key="7">
    <source>
        <dbReference type="PROSITE" id="PS50075"/>
    </source>
</evidence>
<dbReference type="SUPFAM" id="SSF52151">
    <property type="entry name" value="FabD/lysophospholipase-like"/>
    <property type="match status" value="1"/>
</dbReference>
<dbReference type="OrthoDB" id="329835at2759"/>
<dbReference type="InterPro" id="IPR050091">
    <property type="entry name" value="PKS_NRPS_Biosynth_Enz"/>
</dbReference>
<keyword evidence="3" id="KW-0808">Transferase</keyword>
<dbReference type="SUPFAM" id="SSF53901">
    <property type="entry name" value="Thiolase-like"/>
    <property type="match status" value="1"/>
</dbReference>
<dbReference type="EMBL" id="KV907508">
    <property type="protein sequence ID" value="OOF92044.1"/>
    <property type="molecule type" value="Genomic_DNA"/>
</dbReference>
<gene>
    <name evidence="10" type="ORF">ASPCADRAFT_56260</name>
</gene>
<dbReference type="InterPro" id="IPR020841">
    <property type="entry name" value="PKS_Beta-ketoAc_synthase_dom"/>
</dbReference>
<dbReference type="InterPro" id="IPR029058">
    <property type="entry name" value="AB_hydrolase_fold"/>
</dbReference>
<evidence type="ECO:0000259" key="8">
    <source>
        <dbReference type="PROSITE" id="PS52004"/>
    </source>
</evidence>
<name>A0A1R3RC30_ASPC5</name>
<dbReference type="GO" id="GO:0031177">
    <property type="term" value="F:phosphopantetheine binding"/>
    <property type="evidence" value="ECO:0007669"/>
    <property type="project" value="InterPro"/>
</dbReference>
<evidence type="ECO:0000313" key="11">
    <source>
        <dbReference type="Proteomes" id="UP000188318"/>
    </source>
</evidence>
<dbReference type="NCBIfam" id="TIGR04532">
    <property type="entry name" value="PT_fungal_PKS"/>
    <property type="match status" value="1"/>
</dbReference>
<dbReference type="Gene3D" id="3.30.70.3290">
    <property type="match status" value="1"/>
</dbReference>
<dbReference type="Gene3D" id="3.40.50.1820">
    <property type="entry name" value="alpha/beta hydrolase"/>
    <property type="match status" value="1"/>
</dbReference>
<keyword evidence="11" id="KW-1185">Reference proteome</keyword>
<dbReference type="InterPro" id="IPR049900">
    <property type="entry name" value="PKS_mFAS_DH"/>
</dbReference>
<dbReference type="InterPro" id="IPR014043">
    <property type="entry name" value="Acyl_transferase_dom"/>
</dbReference>
<feature type="region of interest" description="Disordered" evidence="6">
    <location>
        <begin position="1636"/>
        <end position="1683"/>
    </location>
</feature>
<feature type="domain" description="Carrier" evidence="7">
    <location>
        <begin position="1785"/>
        <end position="1862"/>
    </location>
</feature>
<evidence type="ECO:0000256" key="2">
    <source>
        <dbReference type="ARBA" id="ARBA00022553"/>
    </source>
</evidence>
<feature type="domain" description="Ketosynthase family 3 (KS3)" evidence="8">
    <location>
        <begin position="394"/>
        <end position="825"/>
    </location>
</feature>
<evidence type="ECO:0000256" key="6">
    <source>
        <dbReference type="SAM" id="MobiDB-lite"/>
    </source>
</evidence>
<keyword evidence="2" id="KW-0597">Phosphoprotein</keyword>
<dbReference type="PROSITE" id="PS52004">
    <property type="entry name" value="KS3_2"/>
    <property type="match status" value="1"/>
</dbReference>
<reference evidence="11" key="1">
    <citation type="journal article" date="2017" name="Genome Biol.">
        <title>Comparative genomics reveals high biological diversity and specific adaptations in the industrially and medically important fungal genus Aspergillus.</title>
        <authorList>
            <person name="de Vries R.P."/>
            <person name="Riley R."/>
            <person name="Wiebenga A."/>
            <person name="Aguilar-Osorio G."/>
            <person name="Amillis S."/>
            <person name="Uchima C.A."/>
            <person name="Anderluh G."/>
            <person name="Asadollahi M."/>
            <person name="Askin M."/>
            <person name="Barry K."/>
            <person name="Battaglia E."/>
            <person name="Bayram O."/>
            <person name="Benocci T."/>
            <person name="Braus-Stromeyer S.A."/>
            <person name="Caldana C."/>
            <person name="Canovas D."/>
            <person name="Cerqueira G.C."/>
            <person name="Chen F."/>
            <person name="Chen W."/>
            <person name="Choi C."/>
            <person name="Clum A."/>
            <person name="Dos Santos R.A."/>
            <person name="Damasio A.R."/>
            <person name="Diallinas G."/>
            <person name="Emri T."/>
            <person name="Fekete E."/>
            <person name="Flipphi M."/>
            <person name="Freyberg S."/>
            <person name="Gallo A."/>
            <person name="Gournas C."/>
            <person name="Habgood R."/>
            <person name="Hainaut M."/>
            <person name="Harispe M.L."/>
            <person name="Henrissat B."/>
            <person name="Hilden K.S."/>
            <person name="Hope R."/>
            <person name="Hossain A."/>
            <person name="Karabika E."/>
            <person name="Karaffa L."/>
            <person name="Karanyi Z."/>
            <person name="Krasevec N."/>
            <person name="Kuo A."/>
            <person name="Kusch H."/>
            <person name="LaButti K."/>
            <person name="Lagendijk E.L."/>
            <person name="Lapidus A."/>
            <person name="Levasseur A."/>
            <person name="Lindquist E."/>
            <person name="Lipzen A."/>
            <person name="Logrieco A.F."/>
            <person name="MacCabe A."/>
            <person name="Maekelae M.R."/>
            <person name="Malavazi I."/>
            <person name="Melin P."/>
            <person name="Meyer V."/>
            <person name="Mielnichuk N."/>
            <person name="Miskei M."/>
            <person name="Molnar A.P."/>
            <person name="Mule G."/>
            <person name="Ngan C.Y."/>
            <person name="Orejas M."/>
            <person name="Orosz E."/>
            <person name="Ouedraogo J.P."/>
            <person name="Overkamp K.M."/>
            <person name="Park H.-S."/>
            <person name="Perrone G."/>
            <person name="Piumi F."/>
            <person name="Punt P.J."/>
            <person name="Ram A.F."/>
            <person name="Ramon A."/>
            <person name="Rauscher S."/>
            <person name="Record E."/>
            <person name="Riano-Pachon D.M."/>
            <person name="Robert V."/>
            <person name="Roehrig J."/>
            <person name="Ruller R."/>
            <person name="Salamov A."/>
            <person name="Salih N.S."/>
            <person name="Samson R.A."/>
            <person name="Sandor E."/>
            <person name="Sanguinetti M."/>
            <person name="Schuetze T."/>
            <person name="Sepcic K."/>
            <person name="Shelest E."/>
            <person name="Sherlock G."/>
            <person name="Sophianopoulou V."/>
            <person name="Squina F.M."/>
            <person name="Sun H."/>
            <person name="Susca A."/>
            <person name="Todd R.B."/>
            <person name="Tsang A."/>
            <person name="Unkles S.E."/>
            <person name="van de Wiele N."/>
            <person name="van Rossen-Uffink D."/>
            <person name="Oliveira J.V."/>
            <person name="Vesth T.C."/>
            <person name="Visser J."/>
            <person name="Yu J.-H."/>
            <person name="Zhou M."/>
            <person name="Andersen M.R."/>
            <person name="Archer D.B."/>
            <person name="Baker S.E."/>
            <person name="Benoit I."/>
            <person name="Brakhage A.A."/>
            <person name="Braus G.H."/>
            <person name="Fischer R."/>
            <person name="Frisvad J.C."/>
            <person name="Goldman G.H."/>
            <person name="Houbraken J."/>
            <person name="Oakley B."/>
            <person name="Pocsi I."/>
            <person name="Scazzocchio C."/>
            <person name="Seiboth B."/>
            <person name="vanKuyk P.A."/>
            <person name="Wortman J."/>
            <person name="Dyer P.S."/>
            <person name="Grigoriev I.V."/>
        </authorList>
    </citation>
    <scope>NUCLEOTIDE SEQUENCE [LARGE SCALE GENOMIC DNA]</scope>
    <source>
        <strain evidence="11">ITEM 5010</strain>
    </source>
</reference>
<dbReference type="PANTHER" id="PTHR43775">
    <property type="entry name" value="FATTY ACID SYNTHASE"/>
    <property type="match status" value="1"/>
</dbReference>
<feature type="active site" description="Proton acceptor; for dehydratase activity" evidence="5">
    <location>
        <position position="1352"/>
    </location>
</feature>
<dbReference type="InterPro" id="IPR016039">
    <property type="entry name" value="Thiolase-like"/>
</dbReference>
<dbReference type="GO" id="GO:0044550">
    <property type="term" value="P:secondary metabolite biosynthetic process"/>
    <property type="evidence" value="ECO:0007669"/>
    <property type="project" value="UniProtKB-ARBA"/>
</dbReference>
<dbReference type="InterPro" id="IPR020806">
    <property type="entry name" value="PKS_PP-bd"/>
</dbReference>
<dbReference type="InterPro" id="IPR016035">
    <property type="entry name" value="Acyl_Trfase/lysoPLipase"/>
</dbReference>
<dbReference type="InterPro" id="IPR049551">
    <property type="entry name" value="PKS_DH_C"/>
</dbReference>
<dbReference type="InterPro" id="IPR042104">
    <property type="entry name" value="PKS_dehydratase_sf"/>
</dbReference>
<dbReference type="Pfam" id="PF00550">
    <property type="entry name" value="PP-binding"/>
    <property type="match status" value="2"/>
</dbReference>
<dbReference type="CDD" id="cd00833">
    <property type="entry name" value="PKS"/>
    <property type="match status" value="1"/>
</dbReference>
<dbReference type="FunFam" id="3.40.50.1820:FF:000116">
    <property type="entry name" value="Sterigmatocystin biosynthesis polyketide synthase"/>
    <property type="match status" value="1"/>
</dbReference>
<dbReference type="SUPFAM" id="SSF47336">
    <property type="entry name" value="ACP-like"/>
    <property type="match status" value="2"/>
</dbReference>
<feature type="compositionally biased region" description="Pro residues" evidence="6">
    <location>
        <begin position="1664"/>
        <end position="1676"/>
    </location>
</feature>
<dbReference type="PROSITE" id="PS50075">
    <property type="entry name" value="CARRIER"/>
    <property type="match status" value="2"/>
</dbReference>
<accession>A0A1R3RC30</accession>
<dbReference type="FunFam" id="3.10.129.110:FF:000001">
    <property type="entry name" value="Sterigmatocystin biosynthesis polyketide synthase"/>
    <property type="match status" value="1"/>
</dbReference>
<dbReference type="PROSITE" id="PS00606">
    <property type="entry name" value="KS3_1"/>
    <property type="match status" value="1"/>
</dbReference>
<dbReference type="SUPFAM" id="SSF55048">
    <property type="entry name" value="Probable ACP-binding domain of malonyl-CoA ACP transacylase"/>
    <property type="match status" value="1"/>
</dbReference>
<sequence length="2142" mass="234268">MVLRTRLHDPSTPNETSDISDMEAPAEVFVFGDQTVSFEPTLHSLLHVKDNAVITDFFDRVGFQLRRHIGSLPLHQQEWFPFFTTLIDLFAQHENCAAAPALKFPLLCATQLGQFINRHFGQGAKAYPAPESTYLVGACTGAFAVAAIAASQTLAELLPAAVEAVIVAFRTALRSMVLRNDLDPSVDGKQKAWSAILGTSEADAESAVEKFNLDQSLPPVVRLYISSVSKTSVSVSGPPRFLNEFLSSCSWKHSFLPIELPYHAPHLFRKADAASIVGDFHDPCLLQYYQRTHVVSAVSGEVIVSSELRSLLSRAVQEALCDSLQWDSITSSISQELRDRQFTECTIYQVSSRSGSLISSALTRELPVKTQLVPSIGDVSVPAAPSTPTGKFSQSSIAIIGFSGRFPESGSNEEFWEMLLAGRDVHRTIPEDRFDWKAHYDPTGKTKNTSRVKYGCFIKEPGVFDARFFNMSPREAENADPAQRLAITTAYEAMEMAGLVPNATPSTQGDRIGVFYGVTSDDWREVNSGQNVDTYFIPGGNRAFIPGRISYFFRFCGPSLSIDTACSSSCAAIQTACAYLWRGECDTALAGGVNVLTNPDNFCGLDRGHFLTAKGNCNAFDDEADGYCRSDAVGTVILKRLEDALEDNDPIFGVIRGAYTNHCGRTDSITRPFEGDQATVFNRIMRYAGVNPLDVGYVEMHGTGTQAGDGTEMKSVLSVFAPNPRRQNALFLGTAKANMGHAESASGVSSLIKVLLMMRNNTIPPHCGIKTRINHTYPTDLAQRNVHIPFQPTPWHREQMPQGKRTVFLNNFSAAGGNTAMLLEDAPIPPSRPSQDPRAKHLVTVTAKTIKSLKGNMDALVAYLERYPTLSLSSLSYTTTARRVHHSYRIIVSGSDGDSIRRRMQEILPGLESHRPVPPPGKLPNIVMVFTGQGTLYTGMGKQLFDTVPSFRENVMRFDGIATQMGFPSFMPLIDSTMIDLEEAPPMITHLALVCIQMALCAYWKSLGVAPAATIGHSLGEYPALFAAGVLTAANVIYLVGTRARLLFQKTTPRTHAMLAVKASADNIQSELRGTACAMACLNQPANNVVSGPVDELMALKDRLTTKGIECVRLDIPYAFHSAQVDTILSDFRTVAGSVQYRVPCIPYISPLLAKVVSAGDADLLNASYLTNACREPVHFQSAVGAAQADGLVSDQTLWVEIGSHPACSGMLKGILGPQTTTTASLRKGSDPWTVLASSLEVLYTQGIDIQWTEYHRGVEGPREVLRLPRYAWDLKNYWIPYRNNFCLLKGEGLVPAGQQGSTSNPEATRLAQYLSPSVQRIIKQEDGPETSTLLAESDIHDPRLAPILEGHVVNGAMLSPSSLYADIALTIAKHMMKAIGRNSEAAGLDVAEMQVQNPLVSRPDAASQLFRVSASANWDGNVISFRLYSVNRDGKKTADHAAFVVRITKDAQTWLAEWKRHAHLVRSRIAALNASAEEGDAHKLKRRLAYQLFSTLVQYGPNYQGMQEVVLDSDNHEATAKISFPIDENGFIFNPCWVDSLGHIAGFIMNASDATPSKEQVFINHGWERMRCAVKFAQGKQYQVYNRMQLETGTTYVGDTYIFEGETVVAVYQGIRFQGVPRRLLDRLLPAKGPSGFAGRESVQPPKSQATPHSVGARDISKPRPPTPAPTPSAPSAPSSGGMATRVMAIIAKEAGVDPSDLGPNEEFANYGIDSLLSLTICGRIQEELGADVPSSLFVDYPTPKDLLSFFGDVESDSSQQTSSSARSTDDTASYETVATSEHEHEIAVLEALRATIADETGVPLNEVTMNTAFADIGVDSLLALTIVGTLAETLEIDLPSNILMENQNLEEVGKALGLENAPKPTPSRAIPFKPVFHPHSGPQATSILLWGKPKTAKKILFLFPDGSGSATSYAALPKLGQDMAAYGLNCPWMKTPEQMTVSLEELTTKYLLEVRRRQPSGPYYFGGWSAGGICAYEAARQLAQDGQTTAKLVLIDSPNPIGMENPPKRMYDFFQRIGLFGTTGKEPPSWLIPHFNAFIRLLDAYRIQPFGASIQTHLVYARDGICKDPNMPRPERRPDDPREMIWLLENRTDFSGDGWASLLGRENLQIEVLSEVNHFSMMDPGKHMDAFGDFLRRALL</sequence>
<dbReference type="GO" id="GO:0006633">
    <property type="term" value="P:fatty acid biosynthetic process"/>
    <property type="evidence" value="ECO:0007669"/>
    <property type="project" value="InterPro"/>
</dbReference>
<dbReference type="Pfam" id="PF02801">
    <property type="entry name" value="Ketoacyl-synt_C"/>
    <property type="match status" value="1"/>
</dbReference>
<dbReference type="SMART" id="SM00825">
    <property type="entry name" value="PKS_KS"/>
    <property type="match status" value="1"/>
</dbReference>
<dbReference type="PANTHER" id="PTHR43775:SF45">
    <property type="entry name" value="CONIDIAL PIGMENT POLYKETIDE SYNTHASE ALB1"/>
    <property type="match status" value="1"/>
</dbReference>
<feature type="region of interest" description="C-terminal hotdog fold" evidence="5">
    <location>
        <begin position="1482"/>
        <end position="1627"/>
    </location>
</feature>
<feature type="region of interest" description="N-terminal hotdog fold" evidence="5">
    <location>
        <begin position="1320"/>
        <end position="1453"/>
    </location>
</feature>
<feature type="active site" description="Proton donor; for dehydratase activity" evidence="5">
    <location>
        <position position="1540"/>
    </location>
</feature>
<evidence type="ECO:0000313" key="10">
    <source>
        <dbReference type="EMBL" id="OOF92044.1"/>
    </source>
</evidence>
<feature type="compositionally biased region" description="Low complexity" evidence="6">
    <location>
        <begin position="1758"/>
        <end position="1775"/>
    </location>
</feature>
<feature type="domain" description="PKS/mFAS DH" evidence="9">
    <location>
        <begin position="1320"/>
        <end position="1627"/>
    </location>
</feature>
<protein>
    <recommendedName>
        <fullName evidence="12">Polyketide synthase</fullName>
    </recommendedName>
</protein>
<keyword evidence="1" id="KW-0596">Phosphopantetheine</keyword>
<dbReference type="Gene3D" id="1.10.1200.10">
    <property type="entry name" value="ACP-like"/>
    <property type="match status" value="2"/>
</dbReference>
<dbReference type="PROSITE" id="PS00012">
    <property type="entry name" value="PHOSPHOPANTETHEINE"/>
    <property type="match status" value="1"/>
</dbReference>
<dbReference type="Pfam" id="PF22621">
    <property type="entry name" value="CurL-like_PKS_C"/>
    <property type="match status" value="1"/>
</dbReference>
<dbReference type="Gene3D" id="3.40.47.10">
    <property type="match status" value="1"/>
</dbReference>
<dbReference type="SUPFAM" id="SSF53474">
    <property type="entry name" value="alpha/beta-Hydrolases"/>
    <property type="match status" value="1"/>
</dbReference>
<dbReference type="Gene3D" id="3.40.366.10">
    <property type="entry name" value="Malonyl-Coenzyme A Acyl Carrier Protein, domain 2"/>
    <property type="match status" value="2"/>
</dbReference>
<dbReference type="STRING" id="602072.A0A1R3RC30"/>